<keyword evidence="9" id="KW-0813">Transport</keyword>
<dbReference type="PROSITE" id="PS50855">
    <property type="entry name" value="COX1"/>
    <property type="match status" value="1"/>
</dbReference>
<evidence type="ECO:0000256" key="13">
    <source>
        <dbReference type="ARBA" id="ARBA00022982"/>
    </source>
</evidence>
<dbReference type="GO" id="GO:0015986">
    <property type="term" value="P:proton motive force-driven ATP synthesis"/>
    <property type="evidence" value="ECO:0007669"/>
    <property type="project" value="InterPro"/>
</dbReference>
<keyword evidence="10" id="KW-0479">Metal-binding</keyword>
<dbReference type="STRING" id="520822.A0A151I458"/>
<protein>
    <recommendedName>
        <fullName evidence="8">Cytochrome c oxidase subunit 1</fullName>
    </recommendedName>
    <alternativeName>
        <fullName evidence="15">Cytochrome c oxidase polypeptide I</fullName>
    </alternativeName>
</protein>
<keyword evidence="17" id="KW-0812">Transmembrane</keyword>
<evidence type="ECO:0000256" key="8">
    <source>
        <dbReference type="ARBA" id="ARBA00015947"/>
    </source>
</evidence>
<dbReference type="InterPro" id="IPR000568">
    <property type="entry name" value="ATP_synth_F0_asu"/>
</dbReference>
<comment type="catalytic activity">
    <reaction evidence="16">
        <text>4 Fe(II)-[cytochrome c] + O2 + 8 H(+)(in) = 4 Fe(III)-[cytochrome c] + 2 H2O + 4 H(+)(out)</text>
        <dbReference type="Rhea" id="RHEA:11436"/>
        <dbReference type="Rhea" id="RHEA-COMP:10350"/>
        <dbReference type="Rhea" id="RHEA-COMP:14399"/>
        <dbReference type="ChEBI" id="CHEBI:15377"/>
        <dbReference type="ChEBI" id="CHEBI:15378"/>
        <dbReference type="ChEBI" id="CHEBI:15379"/>
        <dbReference type="ChEBI" id="CHEBI:29033"/>
        <dbReference type="ChEBI" id="CHEBI:29034"/>
        <dbReference type="EC" id="7.1.1.9"/>
    </reaction>
    <physiologicalReaction direction="left-to-right" evidence="16">
        <dbReference type="Rhea" id="RHEA:11437"/>
    </physiologicalReaction>
</comment>
<evidence type="ECO:0000256" key="6">
    <source>
        <dbReference type="ARBA" id="ARBA00011164"/>
    </source>
</evidence>
<evidence type="ECO:0000256" key="7">
    <source>
        <dbReference type="ARBA" id="ARBA00011648"/>
    </source>
</evidence>
<evidence type="ECO:0000313" key="19">
    <source>
        <dbReference type="EMBL" id="KYM83814.1"/>
    </source>
</evidence>
<evidence type="ECO:0000256" key="2">
    <source>
        <dbReference type="ARBA" id="ARBA00002070"/>
    </source>
</evidence>
<evidence type="ECO:0000256" key="11">
    <source>
        <dbReference type="ARBA" id="ARBA00022792"/>
    </source>
</evidence>
<dbReference type="GO" id="GO:0005743">
    <property type="term" value="C:mitochondrial inner membrane"/>
    <property type="evidence" value="ECO:0007669"/>
    <property type="project" value="UniProtKB-SubCell"/>
</dbReference>
<dbReference type="SUPFAM" id="SSF81442">
    <property type="entry name" value="Cytochrome c oxidase subunit I-like"/>
    <property type="match status" value="1"/>
</dbReference>
<evidence type="ECO:0000256" key="4">
    <source>
        <dbReference type="ARBA" id="ARBA00004673"/>
    </source>
</evidence>
<evidence type="ECO:0000256" key="3">
    <source>
        <dbReference type="ARBA" id="ARBA00004448"/>
    </source>
</evidence>
<dbReference type="GO" id="GO:0004129">
    <property type="term" value="F:cytochrome-c oxidase activity"/>
    <property type="evidence" value="ECO:0007669"/>
    <property type="project" value="UniProtKB-EC"/>
</dbReference>
<feature type="domain" description="Cytochrome oxidase subunit I profile" evidence="18">
    <location>
        <begin position="63"/>
        <end position="188"/>
    </location>
</feature>
<dbReference type="UniPathway" id="UPA00705"/>
<dbReference type="PRINTS" id="PR00123">
    <property type="entry name" value="ATPASEA"/>
</dbReference>
<feature type="transmembrane region" description="Helical" evidence="17">
    <location>
        <begin position="124"/>
        <end position="143"/>
    </location>
</feature>
<proteinExistence type="inferred from homology"/>
<comment type="subunit">
    <text evidence="7">F-type ATPases have 2 components, CF(1) - the catalytic core - and CF(0) - the membrane proton channel. CF(1) has five subunits: alpha(3), beta(3), gamma(1), delta(1), epsilon(1). CF(0) has three main subunits: a, b and c.</text>
</comment>
<feature type="transmembrane region" description="Helical" evidence="17">
    <location>
        <begin position="89"/>
        <end position="112"/>
    </location>
</feature>
<dbReference type="Gene3D" id="1.20.210.10">
    <property type="entry name" value="Cytochrome c oxidase-like, subunit I domain"/>
    <property type="match status" value="1"/>
</dbReference>
<organism evidence="19 20">
    <name type="scientific">Atta colombica</name>
    <dbReference type="NCBI Taxonomy" id="520822"/>
    <lineage>
        <taxon>Eukaryota</taxon>
        <taxon>Metazoa</taxon>
        <taxon>Ecdysozoa</taxon>
        <taxon>Arthropoda</taxon>
        <taxon>Hexapoda</taxon>
        <taxon>Insecta</taxon>
        <taxon>Pterygota</taxon>
        <taxon>Neoptera</taxon>
        <taxon>Endopterygota</taxon>
        <taxon>Hymenoptera</taxon>
        <taxon>Apocrita</taxon>
        <taxon>Aculeata</taxon>
        <taxon>Formicoidea</taxon>
        <taxon>Formicidae</taxon>
        <taxon>Myrmicinae</taxon>
        <taxon>Atta</taxon>
    </lineage>
</organism>
<keyword evidence="17" id="KW-0472">Membrane</keyword>
<dbReference type="AlphaFoldDB" id="A0A151I458"/>
<gene>
    <name evidence="19" type="ORF">ALC53_05751</name>
</gene>
<sequence>MGLILYRIINYLNNLLIKFNPFNPYTNIIILIPFVVIIEPISLIIRPLTLSIRLTVNIIAGHIIRLELRSCGSLINNEQIYNSLVINHAFIIIFFTIIPFIIGGNFLIPLILGTTDIAYPRMNNIIVVAHFHSILFITFRLIFNQLILRFLLENQTIEKVLRKKRNDIYMKWLKFDNSYNSWIHQDVL</sequence>
<dbReference type="GO" id="GO:0045259">
    <property type="term" value="C:proton-transporting ATP synthase complex"/>
    <property type="evidence" value="ECO:0007669"/>
    <property type="project" value="InterPro"/>
</dbReference>
<reference evidence="19 20" key="1">
    <citation type="submission" date="2015-09" db="EMBL/GenBank/DDBJ databases">
        <title>Atta colombica WGS genome.</title>
        <authorList>
            <person name="Nygaard S."/>
            <person name="Hu H."/>
            <person name="Boomsma J."/>
            <person name="Zhang G."/>
        </authorList>
    </citation>
    <scope>NUCLEOTIDE SEQUENCE [LARGE SCALE GENOMIC DNA]</scope>
    <source>
        <strain evidence="19">Treedump-2</strain>
        <tissue evidence="19">Whole body</tissue>
    </source>
</reference>
<keyword evidence="20" id="KW-1185">Reference proteome</keyword>
<feature type="transmembrane region" description="Helical" evidence="17">
    <location>
        <begin position="25"/>
        <end position="45"/>
    </location>
</feature>
<evidence type="ECO:0000256" key="5">
    <source>
        <dbReference type="ARBA" id="ARBA00009578"/>
    </source>
</evidence>
<dbReference type="EMBL" id="KQ976477">
    <property type="protein sequence ID" value="KYM83814.1"/>
    <property type="molecule type" value="Genomic_DNA"/>
</dbReference>
<dbReference type="GO" id="GO:0022904">
    <property type="term" value="P:respiratory electron transport chain"/>
    <property type="evidence" value="ECO:0007669"/>
    <property type="project" value="TreeGrafter"/>
</dbReference>
<dbReference type="Proteomes" id="UP000078540">
    <property type="component" value="Unassembled WGS sequence"/>
</dbReference>
<evidence type="ECO:0000256" key="17">
    <source>
        <dbReference type="SAM" id="Phobius"/>
    </source>
</evidence>
<keyword evidence="17" id="KW-1133">Transmembrane helix</keyword>
<dbReference type="InterPro" id="IPR023616">
    <property type="entry name" value="Cyt_c_oxase-like_su1_dom"/>
</dbReference>
<keyword evidence="13" id="KW-0249">Electron transport</keyword>
<dbReference type="PANTHER" id="PTHR10422">
    <property type="entry name" value="CYTOCHROME C OXIDASE SUBUNIT 1"/>
    <property type="match status" value="1"/>
</dbReference>
<evidence type="ECO:0000256" key="16">
    <source>
        <dbReference type="ARBA" id="ARBA00049512"/>
    </source>
</evidence>
<comment type="subcellular location">
    <subcellularLocation>
        <location evidence="3">Mitochondrion inner membrane</location>
        <topology evidence="3">Multi-pass membrane protein</topology>
    </subcellularLocation>
</comment>
<dbReference type="Pfam" id="PF00115">
    <property type="entry name" value="COX1"/>
    <property type="match status" value="1"/>
</dbReference>
<dbReference type="GO" id="GO:0046872">
    <property type="term" value="F:metal ion binding"/>
    <property type="evidence" value="ECO:0007669"/>
    <property type="project" value="UniProtKB-KW"/>
</dbReference>
<comment type="pathway">
    <text evidence="4">Energy metabolism; oxidative phosphorylation.</text>
</comment>
<keyword evidence="12" id="KW-1278">Translocase</keyword>
<evidence type="ECO:0000256" key="14">
    <source>
        <dbReference type="ARBA" id="ARBA00023128"/>
    </source>
</evidence>
<dbReference type="PANTHER" id="PTHR10422:SF18">
    <property type="entry name" value="CYTOCHROME C OXIDASE SUBUNIT 1"/>
    <property type="match status" value="1"/>
</dbReference>
<evidence type="ECO:0000256" key="12">
    <source>
        <dbReference type="ARBA" id="ARBA00022967"/>
    </source>
</evidence>
<accession>A0A151I458</accession>
<evidence type="ECO:0000259" key="18">
    <source>
        <dbReference type="PROSITE" id="PS50855"/>
    </source>
</evidence>
<comment type="similarity">
    <text evidence="5">Belongs to the heme-copper respiratory oxidase family.</text>
</comment>
<comment type="subunit">
    <text evidence="6">Component of the cytochrome c oxidase (complex IV, CIV), a multisubunit enzyme composed of a catalytic core of 3 subunits and several supernumerary subunits. The complex exists as a monomer or a dimer and forms supercomplexes (SCs) in the inner mitochondrial membrane with ubiquinol-cytochrome c oxidoreductase (cytochrome b-c1 complex, complex III, CIII).</text>
</comment>
<evidence type="ECO:0000256" key="15">
    <source>
        <dbReference type="ARBA" id="ARBA00032715"/>
    </source>
</evidence>
<dbReference type="GO" id="GO:0020037">
    <property type="term" value="F:heme binding"/>
    <property type="evidence" value="ECO:0007669"/>
    <property type="project" value="InterPro"/>
</dbReference>
<evidence type="ECO:0000256" key="10">
    <source>
        <dbReference type="ARBA" id="ARBA00022723"/>
    </source>
</evidence>
<evidence type="ECO:0000313" key="20">
    <source>
        <dbReference type="Proteomes" id="UP000078540"/>
    </source>
</evidence>
<dbReference type="GO" id="GO:0006119">
    <property type="term" value="P:oxidative phosphorylation"/>
    <property type="evidence" value="ECO:0007669"/>
    <property type="project" value="UniProtKB-UniPathway"/>
</dbReference>
<keyword evidence="14" id="KW-0496">Mitochondrion</keyword>
<dbReference type="InterPro" id="IPR036927">
    <property type="entry name" value="Cyt_c_oxase-like_su1_sf"/>
</dbReference>
<comment type="cofactor">
    <cofactor evidence="1">
        <name>heme</name>
        <dbReference type="ChEBI" id="CHEBI:30413"/>
    </cofactor>
</comment>
<evidence type="ECO:0000256" key="1">
    <source>
        <dbReference type="ARBA" id="ARBA00001971"/>
    </source>
</evidence>
<keyword evidence="11" id="KW-0999">Mitochondrion inner membrane</keyword>
<dbReference type="PROSITE" id="PS00449">
    <property type="entry name" value="ATPASE_A"/>
    <property type="match status" value="1"/>
</dbReference>
<name>A0A151I458_9HYME</name>
<dbReference type="GO" id="GO:0015990">
    <property type="term" value="P:electron transport coupled proton transport"/>
    <property type="evidence" value="ECO:0007669"/>
    <property type="project" value="TreeGrafter"/>
</dbReference>
<evidence type="ECO:0000256" key="9">
    <source>
        <dbReference type="ARBA" id="ARBA00022660"/>
    </source>
</evidence>
<dbReference type="InterPro" id="IPR023011">
    <property type="entry name" value="ATP_synth_F0_asu_AS"/>
</dbReference>
<keyword evidence="9" id="KW-0679">Respiratory chain</keyword>
<dbReference type="InterPro" id="IPR000883">
    <property type="entry name" value="Cyt_C_Oxase_1"/>
</dbReference>
<comment type="function">
    <text evidence="2">Mitochondrial membrane ATP synthase (F(1)F(0) ATP synthase or Complex V) produces ATP from ADP in the presence of a proton gradient across the membrane which is generated by electron transport complexes of the respiratory chain. F-type ATPases consist of two structural domains, F(1) - containing the extramembraneous catalytic core and F(0) - containing the membrane proton channel, linked together by a central stalk and a peripheral stalk. During catalysis, ATP synthesis in the catalytic domain of F(1) is coupled via a rotary mechanism of the central stalk subunits to proton translocation. Key component of the proton channel; it may play a direct role in the translocation of protons across the membrane.</text>
</comment>